<evidence type="ECO:0000256" key="13">
    <source>
        <dbReference type="SAM" id="Phobius"/>
    </source>
</evidence>
<feature type="transmembrane region" description="Helical" evidence="13">
    <location>
        <begin position="47"/>
        <end position="68"/>
    </location>
</feature>
<feature type="transmembrane region" description="Helical" evidence="13">
    <location>
        <begin position="21"/>
        <end position="41"/>
    </location>
</feature>
<evidence type="ECO:0000256" key="3">
    <source>
        <dbReference type="ARBA" id="ARBA00006870"/>
    </source>
</evidence>
<evidence type="ECO:0000256" key="11">
    <source>
        <dbReference type="ARBA" id="ARBA00031401"/>
    </source>
</evidence>
<evidence type="ECO:0000256" key="1">
    <source>
        <dbReference type="ARBA" id="ARBA00002536"/>
    </source>
</evidence>
<comment type="subcellular location">
    <subcellularLocation>
        <location evidence="2">Cell membrane</location>
        <topology evidence="2">Multi-pass membrane protein</topology>
    </subcellularLocation>
</comment>
<dbReference type="GO" id="GO:0022900">
    <property type="term" value="P:electron transport chain"/>
    <property type="evidence" value="ECO:0007669"/>
    <property type="project" value="InterPro"/>
</dbReference>
<evidence type="ECO:0000256" key="2">
    <source>
        <dbReference type="ARBA" id="ARBA00004651"/>
    </source>
</evidence>
<organism evidence="14 15">
    <name type="scientific">Bogoriella caseilytica</name>
    <dbReference type="NCBI Taxonomy" id="56055"/>
    <lineage>
        <taxon>Bacteria</taxon>
        <taxon>Bacillati</taxon>
        <taxon>Actinomycetota</taxon>
        <taxon>Actinomycetes</taxon>
        <taxon>Micrococcales</taxon>
        <taxon>Bogoriellaceae</taxon>
        <taxon>Bogoriella</taxon>
    </lineage>
</organism>
<dbReference type="RefSeq" id="WP_245990696.1">
    <property type="nucleotide sequence ID" value="NZ_RKHK01000001.1"/>
</dbReference>
<comment type="catalytic activity">
    <reaction evidence="12">
        <text>4 Fe(II)-[cytochrome c] + O2 + 8 H(+)(in) = 4 Fe(III)-[cytochrome c] + 2 H2O + 4 H(+)(out)</text>
        <dbReference type="Rhea" id="RHEA:11436"/>
        <dbReference type="Rhea" id="RHEA-COMP:10350"/>
        <dbReference type="Rhea" id="RHEA-COMP:14399"/>
        <dbReference type="ChEBI" id="CHEBI:15377"/>
        <dbReference type="ChEBI" id="CHEBI:15378"/>
        <dbReference type="ChEBI" id="CHEBI:15379"/>
        <dbReference type="ChEBI" id="CHEBI:29033"/>
        <dbReference type="ChEBI" id="CHEBI:29034"/>
        <dbReference type="EC" id="7.1.1.9"/>
    </reaction>
</comment>
<evidence type="ECO:0000256" key="8">
    <source>
        <dbReference type="ARBA" id="ARBA00022989"/>
    </source>
</evidence>
<evidence type="ECO:0000256" key="5">
    <source>
        <dbReference type="ARBA" id="ARBA00022475"/>
    </source>
</evidence>
<dbReference type="AlphaFoldDB" id="A0A3N2B925"/>
<dbReference type="InterPro" id="IPR021050">
    <property type="entry name" value="Cyt_c_oxidase_su4_actinobac"/>
</dbReference>
<dbReference type="Pfam" id="PF12270">
    <property type="entry name" value="Cyt_c_ox_IV"/>
    <property type="match status" value="1"/>
</dbReference>
<dbReference type="PIRSF" id="PIRSF017385">
    <property type="entry name" value="CtaF"/>
    <property type="match status" value="1"/>
</dbReference>
<evidence type="ECO:0000256" key="7">
    <source>
        <dbReference type="ARBA" id="ARBA00022967"/>
    </source>
</evidence>
<evidence type="ECO:0000256" key="10">
    <source>
        <dbReference type="ARBA" id="ARBA00031366"/>
    </source>
</evidence>
<dbReference type="EC" id="7.1.1.9" evidence="4"/>
<keyword evidence="15" id="KW-1185">Reference proteome</keyword>
<feature type="transmembrane region" description="Helical" evidence="13">
    <location>
        <begin position="118"/>
        <end position="139"/>
    </location>
</feature>
<keyword evidence="9 13" id="KW-0472">Membrane</keyword>
<comment type="caution">
    <text evidence="14">The sequence shown here is derived from an EMBL/GenBank/DDBJ whole genome shotgun (WGS) entry which is preliminary data.</text>
</comment>
<dbReference type="EMBL" id="RKHK01000001">
    <property type="protein sequence ID" value="ROR71785.1"/>
    <property type="molecule type" value="Genomic_DNA"/>
</dbReference>
<accession>A0A3N2B925</accession>
<keyword evidence="7" id="KW-1278">Translocase</keyword>
<evidence type="ECO:0000256" key="6">
    <source>
        <dbReference type="ARBA" id="ARBA00022692"/>
    </source>
</evidence>
<dbReference type="Proteomes" id="UP000280668">
    <property type="component" value="Unassembled WGS sequence"/>
</dbReference>
<sequence>MSDKQKAHAPASPRRPMFVETMTFLAGVPFFVAVGIVYGFLSGWEPVGTTCLILLGGLFGMAGGYLYITAKRIDARPEDDPEGEIHQRAGEYGEFSPHSWWPLVCGISVTLMFGGVPIGWWLVGIGAVIGLIGITGQLFENYRGQHAH</sequence>
<proteinExistence type="inferred from homology"/>
<evidence type="ECO:0000256" key="4">
    <source>
        <dbReference type="ARBA" id="ARBA00012949"/>
    </source>
</evidence>
<comment type="function">
    <text evidence="1">Part of cytochrome c oxidase, its function is unknown.</text>
</comment>
<dbReference type="GO" id="GO:0004129">
    <property type="term" value="F:cytochrome-c oxidase activity"/>
    <property type="evidence" value="ECO:0007669"/>
    <property type="project" value="UniProtKB-EC"/>
</dbReference>
<keyword evidence="8 13" id="KW-1133">Transmembrane helix</keyword>
<keyword evidence="5" id="KW-1003">Cell membrane</keyword>
<evidence type="ECO:0000256" key="9">
    <source>
        <dbReference type="ARBA" id="ARBA00023136"/>
    </source>
</evidence>
<evidence type="ECO:0000313" key="14">
    <source>
        <dbReference type="EMBL" id="ROR71785.1"/>
    </source>
</evidence>
<reference evidence="14 15" key="1">
    <citation type="submission" date="2018-11" db="EMBL/GenBank/DDBJ databases">
        <title>Sequencing the genomes of 1000 actinobacteria strains.</title>
        <authorList>
            <person name="Klenk H.-P."/>
        </authorList>
    </citation>
    <scope>NUCLEOTIDE SEQUENCE [LARGE SCALE GENOMIC DNA]</scope>
    <source>
        <strain evidence="14 15">DSM 11294</strain>
    </source>
</reference>
<name>A0A3N2B925_9MICO</name>
<protein>
    <recommendedName>
        <fullName evidence="4">cytochrome-c oxidase</fullName>
        <ecNumber evidence="4">7.1.1.9</ecNumber>
    </recommendedName>
    <alternativeName>
        <fullName evidence="11">Cytochrome aa3 subunit 4</fullName>
    </alternativeName>
    <alternativeName>
        <fullName evidence="10">Cytochrome c oxidase polypeptide IV</fullName>
    </alternativeName>
</protein>
<comment type="similarity">
    <text evidence="3">Belongs to the cytochrome c oxidase bacterial subunit CtaF family.</text>
</comment>
<evidence type="ECO:0000313" key="15">
    <source>
        <dbReference type="Proteomes" id="UP000280668"/>
    </source>
</evidence>
<gene>
    <name evidence="14" type="ORF">EDD31_0123</name>
</gene>
<dbReference type="GO" id="GO:0005886">
    <property type="term" value="C:plasma membrane"/>
    <property type="evidence" value="ECO:0007669"/>
    <property type="project" value="UniProtKB-SubCell"/>
</dbReference>
<keyword evidence="6 13" id="KW-0812">Transmembrane</keyword>
<evidence type="ECO:0000256" key="12">
    <source>
        <dbReference type="ARBA" id="ARBA00047816"/>
    </source>
</evidence>